<evidence type="ECO:0000256" key="1">
    <source>
        <dbReference type="SAM" id="Phobius"/>
    </source>
</evidence>
<organism evidence="2 3">
    <name type="scientific">Cronartium quercuum f. sp. fusiforme G11</name>
    <dbReference type="NCBI Taxonomy" id="708437"/>
    <lineage>
        <taxon>Eukaryota</taxon>
        <taxon>Fungi</taxon>
        <taxon>Dikarya</taxon>
        <taxon>Basidiomycota</taxon>
        <taxon>Pucciniomycotina</taxon>
        <taxon>Pucciniomycetes</taxon>
        <taxon>Pucciniales</taxon>
        <taxon>Coleosporiaceae</taxon>
        <taxon>Cronartium</taxon>
    </lineage>
</organism>
<reference evidence="2" key="1">
    <citation type="submission" date="2013-11" db="EMBL/GenBank/DDBJ databases">
        <title>Genome sequence of the fusiform rust pathogen reveals effectors for host alternation and coevolution with pine.</title>
        <authorList>
            <consortium name="DOE Joint Genome Institute"/>
            <person name="Smith K."/>
            <person name="Pendleton A."/>
            <person name="Kubisiak T."/>
            <person name="Anderson C."/>
            <person name="Salamov A."/>
            <person name="Aerts A."/>
            <person name="Riley R."/>
            <person name="Clum A."/>
            <person name="Lindquist E."/>
            <person name="Ence D."/>
            <person name="Campbell M."/>
            <person name="Kronenberg Z."/>
            <person name="Feau N."/>
            <person name="Dhillon B."/>
            <person name="Hamelin R."/>
            <person name="Burleigh J."/>
            <person name="Smith J."/>
            <person name="Yandell M."/>
            <person name="Nelson C."/>
            <person name="Grigoriev I."/>
            <person name="Davis J."/>
        </authorList>
    </citation>
    <scope>NUCLEOTIDE SEQUENCE</scope>
    <source>
        <strain evidence="2">G11</strain>
    </source>
</reference>
<keyword evidence="1" id="KW-1133">Transmembrane helix</keyword>
<keyword evidence="1" id="KW-0812">Transmembrane</keyword>
<dbReference type="AlphaFoldDB" id="A0A9P6NJA2"/>
<dbReference type="EMBL" id="MU167241">
    <property type="protein sequence ID" value="KAG0148046.1"/>
    <property type="molecule type" value="Genomic_DNA"/>
</dbReference>
<dbReference type="Proteomes" id="UP000886653">
    <property type="component" value="Unassembled WGS sequence"/>
</dbReference>
<proteinExistence type="predicted"/>
<evidence type="ECO:0000313" key="2">
    <source>
        <dbReference type="EMBL" id="KAG0148046.1"/>
    </source>
</evidence>
<comment type="caution">
    <text evidence="2">The sequence shown here is derived from an EMBL/GenBank/DDBJ whole genome shotgun (WGS) entry which is preliminary data.</text>
</comment>
<accession>A0A9P6NJA2</accession>
<name>A0A9P6NJA2_9BASI</name>
<keyword evidence="1" id="KW-0472">Membrane</keyword>
<feature type="transmembrane region" description="Helical" evidence="1">
    <location>
        <begin position="36"/>
        <end position="60"/>
    </location>
</feature>
<protein>
    <submittedName>
        <fullName evidence="2">Uncharacterized protein</fullName>
    </submittedName>
</protein>
<gene>
    <name evidence="2" type="ORF">CROQUDRAFT_714755</name>
</gene>
<keyword evidence="3" id="KW-1185">Reference proteome</keyword>
<evidence type="ECO:0000313" key="3">
    <source>
        <dbReference type="Proteomes" id="UP000886653"/>
    </source>
</evidence>
<sequence length="247" mass="26522">MHTAAQSTQLSLTAFAFGFLQFIICFQTFAQQAAAFTGLNIFGGINIFQILISDFIRILFQLLTFIQQRYTFQAFFSQFGPQWLSFSNALASFAQALSAIGMDLRAILASSGVAASLFERFHLTGPYQLFSGLPRFDHGFQGSVSNAPVPGFLLMVLGGRLTGPGIGGAMPQQFIISSPRTPTTDPYFSRDVDPNPEDPLGSLTNPLLGDGGHEGVLGIRPLTDKIGQSPLAPLGTSLIDGLSSLHQ</sequence>
<feature type="transmembrane region" description="Helical" evidence="1">
    <location>
        <begin position="12"/>
        <end position="30"/>
    </location>
</feature>